<keyword evidence="2" id="KW-1185">Reference proteome</keyword>
<dbReference type="Pfam" id="PF13830">
    <property type="entry name" value="DUF4192"/>
    <property type="match status" value="1"/>
</dbReference>
<evidence type="ECO:0000313" key="2">
    <source>
        <dbReference type="Proteomes" id="UP001596956"/>
    </source>
</evidence>
<sequence>WLGVLLERVRVRDEAWTLIDPERAPAHQRLWRHVLRHAEPAYRPAPGSLLAVCAWARQDTALAAAALEHVHEVDPDYSMAALVHRALRAGLAWRGYPPESLQAVWPVDAL</sequence>
<dbReference type="EMBL" id="JBHTHR010000647">
    <property type="protein sequence ID" value="MFD0802917.1"/>
    <property type="molecule type" value="Genomic_DNA"/>
</dbReference>
<gene>
    <name evidence="1" type="ORF">ACFQZU_16540</name>
</gene>
<comment type="caution">
    <text evidence="1">The sequence shown here is derived from an EMBL/GenBank/DDBJ whole genome shotgun (WGS) entry which is preliminary data.</text>
</comment>
<protein>
    <submittedName>
        <fullName evidence="1">DUF4192 domain-containing protein</fullName>
    </submittedName>
</protein>
<organism evidence="1 2">
    <name type="scientific">Streptomonospora algeriensis</name>
    <dbReference type="NCBI Taxonomy" id="995084"/>
    <lineage>
        <taxon>Bacteria</taxon>
        <taxon>Bacillati</taxon>
        <taxon>Actinomycetota</taxon>
        <taxon>Actinomycetes</taxon>
        <taxon>Streptosporangiales</taxon>
        <taxon>Nocardiopsidaceae</taxon>
        <taxon>Streptomonospora</taxon>
    </lineage>
</organism>
<dbReference type="Proteomes" id="UP001596956">
    <property type="component" value="Unassembled WGS sequence"/>
</dbReference>
<feature type="non-terminal residue" evidence="1">
    <location>
        <position position="1"/>
    </location>
</feature>
<reference evidence="2" key="1">
    <citation type="journal article" date="2019" name="Int. J. Syst. Evol. Microbiol.">
        <title>The Global Catalogue of Microorganisms (GCM) 10K type strain sequencing project: providing services to taxonomists for standard genome sequencing and annotation.</title>
        <authorList>
            <consortium name="The Broad Institute Genomics Platform"/>
            <consortium name="The Broad Institute Genome Sequencing Center for Infectious Disease"/>
            <person name="Wu L."/>
            <person name="Ma J."/>
        </authorList>
    </citation>
    <scope>NUCLEOTIDE SEQUENCE [LARGE SCALE GENOMIC DNA]</scope>
    <source>
        <strain evidence="2">CCUG 63369</strain>
    </source>
</reference>
<accession>A0ABW3BIN7</accession>
<proteinExistence type="predicted"/>
<name>A0ABW3BIN7_9ACTN</name>
<evidence type="ECO:0000313" key="1">
    <source>
        <dbReference type="EMBL" id="MFD0802917.1"/>
    </source>
</evidence>
<dbReference type="InterPro" id="IPR025447">
    <property type="entry name" value="DUF4192"/>
</dbReference>